<evidence type="ECO:0000313" key="5">
    <source>
        <dbReference type="EMBL" id="RKK05386.1"/>
    </source>
</evidence>
<dbReference type="AlphaFoldDB" id="A0A3A9JNG0"/>
<keyword evidence="3" id="KW-0732">Signal</keyword>
<evidence type="ECO:0000256" key="2">
    <source>
        <dbReference type="SAM" id="MobiDB-lite"/>
    </source>
</evidence>
<keyword evidence="7" id="KW-1185">Reference proteome</keyword>
<feature type="region of interest" description="Disordered" evidence="2">
    <location>
        <begin position="209"/>
        <end position="286"/>
    </location>
</feature>
<protein>
    <recommendedName>
        <fullName evidence="4">Transglycosylase SLT domain-containing protein</fullName>
    </recommendedName>
</protein>
<accession>A0A3A9JNG0</accession>
<proteinExistence type="inferred from homology"/>
<dbReference type="EMBL" id="RFLX01000024">
    <property type="protein sequence ID" value="RMI19137.1"/>
    <property type="molecule type" value="Genomic_DNA"/>
</dbReference>
<organism evidence="5 8">
    <name type="scientific">Teichococcus wenyumeiae</name>
    <dbReference type="NCBI Taxonomy" id="2478470"/>
    <lineage>
        <taxon>Bacteria</taxon>
        <taxon>Pseudomonadati</taxon>
        <taxon>Pseudomonadota</taxon>
        <taxon>Alphaproteobacteria</taxon>
        <taxon>Acetobacterales</taxon>
        <taxon>Roseomonadaceae</taxon>
        <taxon>Roseomonas</taxon>
    </lineage>
</organism>
<dbReference type="SUPFAM" id="SSF53955">
    <property type="entry name" value="Lysozyme-like"/>
    <property type="match status" value="1"/>
</dbReference>
<evidence type="ECO:0000313" key="8">
    <source>
        <dbReference type="Proteomes" id="UP000278036"/>
    </source>
</evidence>
<feature type="domain" description="Transglycosylase SLT" evidence="4">
    <location>
        <begin position="51"/>
        <end position="170"/>
    </location>
</feature>
<dbReference type="InterPro" id="IPR008258">
    <property type="entry name" value="Transglycosylase_SLT_dom_1"/>
</dbReference>
<feature type="signal peptide" evidence="3">
    <location>
        <begin position="1"/>
        <end position="31"/>
    </location>
</feature>
<dbReference type="Proteomes" id="UP000274097">
    <property type="component" value="Unassembled WGS sequence"/>
</dbReference>
<evidence type="ECO:0000313" key="7">
    <source>
        <dbReference type="Proteomes" id="UP000274097"/>
    </source>
</evidence>
<name>A0A3A9JNG0_9PROT</name>
<dbReference type="Proteomes" id="UP000278036">
    <property type="component" value="Unassembled WGS sequence"/>
</dbReference>
<gene>
    <name evidence="5" type="ORF">D6Z83_04520</name>
    <name evidence="6" type="ORF">EBE87_21705</name>
</gene>
<evidence type="ECO:0000313" key="6">
    <source>
        <dbReference type="EMBL" id="RMI19137.1"/>
    </source>
</evidence>
<evidence type="ECO:0000256" key="3">
    <source>
        <dbReference type="SAM" id="SignalP"/>
    </source>
</evidence>
<comment type="caution">
    <text evidence="5">The sequence shown here is derived from an EMBL/GenBank/DDBJ whole genome shotgun (WGS) entry which is preliminary data.</text>
</comment>
<dbReference type="InterPro" id="IPR023346">
    <property type="entry name" value="Lysozyme-like_dom_sf"/>
</dbReference>
<feature type="chain" id="PRO_5017437554" description="Transglycosylase SLT domain-containing protein" evidence="3">
    <location>
        <begin position="32"/>
        <end position="286"/>
    </location>
</feature>
<dbReference type="Pfam" id="PF01464">
    <property type="entry name" value="SLT"/>
    <property type="match status" value="1"/>
</dbReference>
<evidence type="ECO:0000259" key="4">
    <source>
        <dbReference type="Pfam" id="PF01464"/>
    </source>
</evidence>
<dbReference type="EMBL" id="RAQU01000017">
    <property type="protein sequence ID" value="RKK05386.1"/>
    <property type="molecule type" value="Genomic_DNA"/>
</dbReference>
<reference evidence="5 8" key="1">
    <citation type="submission" date="2018-09" db="EMBL/GenBank/DDBJ databases">
        <title>Roseomonas sp. nov., isolated from feces of Tibetan antelopes in the Qinghai-Tibet plateau, China.</title>
        <authorList>
            <person name="Tian Z."/>
        </authorList>
    </citation>
    <scope>NUCLEOTIDE SEQUENCE [LARGE SCALE GENOMIC DNA]</scope>
    <source>
        <strain evidence="6 7">Z23</strain>
        <strain evidence="5 8">Z24</strain>
    </source>
</reference>
<evidence type="ECO:0000256" key="1">
    <source>
        <dbReference type="ARBA" id="ARBA00009387"/>
    </source>
</evidence>
<sequence>MARACPGTPAPHWRRGLAMLAVMLVPEAAFASPSARKMEELCRPAAMAAEIDAELPQGVLLAIAHVESGRRDPASGATIPWPWTINAEGVPMVFNTREEAVAAVQELQGRNIRSIDVGCMQVNLQHHPDAFPSLRDAFDPSINARYAARFLARLRDSSGSWEAAIGRYHSATPGRSEAYRDRVLAAWSRTSPRSPVDIQRERVAMAWTQAQGDGGRPGQIAATPQERPRGSRDPVEQIAAFWQRRQPGGEASRRTPSSELPRTQLARGPSRPGRPQAPLDLRFSIR</sequence>
<dbReference type="InParanoid" id="A0A3A9JNG0"/>
<feature type="compositionally biased region" description="Basic and acidic residues" evidence="2">
    <location>
        <begin position="226"/>
        <end position="235"/>
    </location>
</feature>
<comment type="similarity">
    <text evidence="1">Belongs to the virb1 family.</text>
</comment>
<dbReference type="Gene3D" id="1.10.530.10">
    <property type="match status" value="1"/>
</dbReference>
<dbReference type="CDD" id="cd13400">
    <property type="entry name" value="LT_IagB-like"/>
    <property type="match status" value="1"/>
</dbReference>